<keyword evidence="1" id="KW-0472">Membrane</keyword>
<feature type="transmembrane region" description="Helical" evidence="1">
    <location>
        <begin position="107"/>
        <end position="129"/>
    </location>
</feature>
<dbReference type="KEGG" id="pla:Plav_1627"/>
<dbReference type="eggNOG" id="ENOG5033SKT">
    <property type="taxonomic scope" value="Bacteria"/>
</dbReference>
<accession>A7HTL3</accession>
<feature type="transmembrane region" description="Helical" evidence="1">
    <location>
        <begin position="180"/>
        <end position="205"/>
    </location>
</feature>
<keyword evidence="3" id="KW-1185">Reference proteome</keyword>
<protein>
    <submittedName>
        <fullName evidence="2">Uncharacterized protein</fullName>
    </submittedName>
</protein>
<dbReference type="HOGENOM" id="CLU_737418_0_0_5"/>
<proteinExistence type="predicted"/>
<evidence type="ECO:0000313" key="2">
    <source>
        <dbReference type="EMBL" id="ABS63246.1"/>
    </source>
</evidence>
<dbReference type="OrthoDB" id="8446073at2"/>
<dbReference type="Proteomes" id="UP000006377">
    <property type="component" value="Chromosome"/>
</dbReference>
<sequence length="375" mass="41238">MNGRVSLISEDMREQMTRNYVASEREARFASFHFLAFLIVGLIALGALIVDYMIVSEFWTRALANEFLELPGALGSSVAFKSMQVLFATVAAHILYEQLGAFGKAVFVRIVFVLALAMLLGVGLLLALMSLPNGVAATSDGSVGSSLGNALAGLGIATEATQETARTASEVDQMRGWQPMAWMASLGIVFLVVTGVAALCIHYAVQSLRRVFHARDFRHRRADMEKLASLEAEYDGNRHSLSEMEGPENRRHLLWTGLMRECRGYEQGLDEARRQGNAALSAPSGGRGFLGRRKEPALVNGAATPFSERMKACEESRHLARYEKLFDDWWERRSRNAMKAGPARLEAIREPVGELLPPRGSRRIAGQNTSFTAGE</sequence>
<name>A7HTL3_PARL1</name>
<dbReference type="RefSeq" id="WP_012110535.1">
    <property type="nucleotide sequence ID" value="NC_009719.1"/>
</dbReference>
<evidence type="ECO:0000313" key="3">
    <source>
        <dbReference type="Proteomes" id="UP000006377"/>
    </source>
</evidence>
<evidence type="ECO:0000256" key="1">
    <source>
        <dbReference type="SAM" id="Phobius"/>
    </source>
</evidence>
<reference evidence="2 3" key="1">
    <citation type="journal article" date="2011" name="Stand. Genomic Sci.">
        <title>Complete genome sequence of Parvibaculum lavamentivorans type strain (DS-1(T)).</title>
        <authorList>
            <person name="Schleheck D."/>
            <person name="Weiss M."/>
            <person name="Pitluck S."/>
            <person name="Bruce D."/>
            <person name="Land M.L."/>
            <person name="Han S."/>
            <person name="Saunders E."/>
            <person name="Tapia R."/>
            <person name="Detter C."/>
            <person name="Brettin T."/>
            <person name="Han J."/>
            <person name="Woyke T."/>
            <person name="Goodwin L."/>
            <person name="Pennacchio L."/>
            <person name="Nolan M."/>
            <person name="Cook A.M."/>
            <person name="Kjelleberg S."/>
            <person name="Thomas T."/>
        </authorList>
    </citation>
    <scope>NUCLEOTIDE SEQUENCE [LARGE SCALE GENOMIC DNA]</scope>
    <source>
        <strain evidence="3">DS-1 / DSM 13023 / NCIMB 13966</strain>
    </source>
</reference>
<feature type="transmembrane region" description="Helical" evidence="1">
    <location>
        <begin position="34"/>
        <end position="54"/>
    </location>
</feature>
<keyword evidence="1" id="KW-0812">Transmembrane</keyword>
<dbReference type="EMBL" id="CP000774">
    <property type="protein sequence ID" value="ABS63246.1"/>
    <property type="molecule type" value="Genomic_DNA"/>
</dbReference>
<gene>
    <name evidence="2" type="ordered locus">Plav_1627</name>
</gene>
<dbReference type="STRING" id="402881.Plav_1627"/>
<organism evidence="2 3">
    <name type="scientific">Parvibaculum lavamentivorans (strain DS-1 / DSM 13023 / NCIMB 13966)</name>
    <dbReference type="NCBI Taxonomy" id="402881"/>
    <lineage>
        <taxon>Bacteria</taxon>
        <taxon>Pseudomonadati</taxon>
        <taxon>Pseudomonadota</taxon>
        <taxon>Alphaproteobacteria</taxon>
        <taxon>Hyphomicrobiales</taxon>
        <taxon>Parvibaculaceae</taxon>
        <taxon>Parvibaculum</taxon>
    </lineage>
</organism>
<feature type="transmembrane region" description="Helical" evidence="1">
    <location>
        <begin position="74"/>
        <end position="95"/>
    </location>
</feature>
<keyword evidence="1" id="KW-1133">Transmembrane helix</keyword>
<dbReference type="AlphaFoldDB" id="A7HTL3"/>